<protein>
    <submittedName>
        <fullName evidence="7">NlpC/P60 family protein</fullName>
    </submittedName>
</protein>
<evidence type="ECO:0000256" key="2">
    <source>
        <dbReference type="ARBA" id="ARBA00022670"/>
    </source>
</evidence>
<dbReference type="InterPro" id="IPR051202">
    <property type="entry name" value="Peptidase_C40"/>
</dbReference>
<keyword evidence="5" id="KW-1133">Transmembrane helix</keyword>
<keyword evidence="5" id="KW-0812">Transmembrane</keyword>
<keyword evidence="5" id="KW-0472">Membrane</keyword>
<sequence length="160" mass="17862">MNTFDIKHYSCFFIRGVLLTAIVLFSGCASVPETRPTANYSPMVSYALSLQGVPYHYGKSSPEEGFDCSGFVKHVYERQGISLPRTVQGMAQSLTQVPKNDLHSGDLVFFNTNGKPFSHVGIYVSNDEFVHAPSQRTGKVLVSSLKNRYWGERFSCARRP</sequence>
<dbReference type="PANTHER" id="PTHR47053">
    <property type="entry name" value="MUREIN DD-ENDOPEPTIDASE MEPH-RELATED"/>
    <property type="match status" value="1"/>
</dbReference>
<keyword evidence="2" id="KW-0645">Protease</keyword>
<organism evidence="7 8">
    <name type="scientific">Methylobacter tundripaludum</name>
    <dbReference type="NCBI Taxonomy" id="173365"/>
    <lineage>
        <taxon>Bacteria</taxon>
        <taxon>Pseudomonadati</taxon>
        <taxon>Pseudomonadota</taxon>
        <taxon>Gammaproteobacteria</taxon>
        <taxon>Methylococcales</taxon>
        <taxon>Methylococcaceae</taxon>
        <taxon>Methylobacter</taxon>
    </lineage>
</organism>
<dbReference type="RefSeq" id="WP_104427843.1">
    <property type="nucleotide sequence ID" value="NZ_PTIZ01000002.1"/>
</dbReference>
<evidence type="ECO:0000313" key="8">
    <source>
        <dbReference type="Proteomes" id="UP000240010"/>
    </source>
</evidence>
<dbReference type="EMBL" id="PTIZ01000002">
    <property type="protein sequence ID" value="PPK77100.1"/>
    <property type="molecule type" value="Genomic_DNA"/>
</dbReference>
<dbReference type="Pfam" id="PF00877">
    <property type="entry name" value="NLPC_P60"/>
    <property type="match status" value="1"/>
</dbReference>
<dbReference type="InterPro" id="IPR038765">
    <property type="entry name" value="Papain-like_cys_pep_sf"/>
</dbReference>
<dbReference type="PROSITE" id="PS51935">
    <property type="entry name" value="NLPC_P60"/>
    <property type="match status" value="1"/>
</dbReference>
<reference evidence="7 8" key="1">
    <citation type="submission" date="2018-02" db="EMBL/GenBank/DDBJ databases">
        <title>Subsurface microbial communities from deep shales in Ohio and West Virginia, USA.</title>
        <authorList>
            <person name="Wrighton K."/>
        </authorList>
    </citation>
    <scope>NUCLEOTIDE SEQUENCE [LARGE SCALE GENOMIC DNA]</scope>
    <source>
        <strain evidence="7 8">OWC-DMM</strain>
    </source>
</reference>
<feature type="domain" description="NlpC/P60" evidence="6">
    <location>
        <begin position="37"/>
        <end position="160"/>
    </location>
</feature>
<proteinExistence type="inferred from homology"/>
<keyword evidence="4" id="KW-0788">Thiol protease</keyword>
<feature type="transmembrane region" description="Helical" evidence="5">
    <location>
        <begin position="12"/>
        <end position="32"/>
    </location>
</feature>
<dbReference type="PROSITE" id="PS51257">
    <property type="entry name" value="PROKAR_LIPOPROTEIN"/>
    <property type="match status" value="1"/>
</dbReference>
<comment type="caution">
    <text evidence="7">The sequence shown here is derived from an EMBL/GenBank/DDBJ whole genome shotgun (WGS) entry which is preliminary data.</text>
</comment>
<evidence type="ECO:0000256" key="5">
    <source>
        <dbReference type="SAM" id="Phobius"/>
    </source>
</evidence>
<evidence type="ECO:0000313" key="7">
    <source>
        <dbReference type="EMBL" id="PPK77100.1"/>
    </source>
</evidence>
<evidence type="ECO:0000256" key="1">
    <source>
        <dbReference type="ARBA" id="ARBA00007074"/>
    </source>
</evidence>
<evidence type="ECO:0000259" key="6">
    <source>
        <dbReference type="PROSITE" id="PS51935"/>
    </source>
</evidence>
<dbReference type="InterPro" id="IPR000064">
    <property type="entry name" value="NLP_P60_dom"/>
</dbReference>
<keyword evidence="3" id="KW-0378">Hydrolase</keyword>
<dbReference type="SUPFAM" id="SSF54001">
    <property type="entry name" value="Cysteine proteinases"/>
    <property type="match status" value="1"/>
</dbReference>
<accession>A0A2S6HI05</accession>
<evidence type="ECO:0000256" key="4">
    <source>
        <dbReference type="ARBA" id="ARBA00022807"/>
    </source>
</evidence>
<dbReference type="PANTHER" id="PTHR47053:SF1">
    <property type="entry name" value="MUREIN DD-ENDOPEPTIDASE MEPH-RELATED"/>
    <property type="match status" value="1"/>
</dbReference>
<name>A0A2S6HI05_9GAMM</name>
<dbReference type="GO" id="GO:0008234">
    <property type="term" value="F:cysteine-type peptidase activity"/>
    <property type="evidence" value="ECO:0007669"/>
    <property type="project" value="UniProtKB-KW"/>
</dbReference>
<comment type="similarity">
    <text evidence="1">Belongs to the peptidase C40 family.</text>
</comment>
<dbReference type="Proteomes" id="UP000240010">
    <property type="component" value="Unassembled WGS sequence"/>
</dbReference>
<evidence type="ECO:0000256" key="3">
    <source>
        <dbReference type="ARBA" id="ARBA00022801"/>
    </source>
</evidence>
<dbReference type="AlphaFoldDB" id="A0A2S6HI05"/>
<dbReference type="GO" id="GO:0006508">
    <property type="term" value="P:proteolysis"/>
    <property type="evidence" value="ECO:0007669"/>
    <property type="project" value="UniProtKB-KW"/>
</dbReference>
<dbReference type="Gene3D" id="3.90.1720.10">
    <property type="entry name" value="endopeptidase domain like (from Nostoc punctiforme)"/>
    <property type="match status" value="1"/>
</dbReference>
<gene>
    <name evidence="7" type="ORF">B0F87_102206</name>
</gene>